<accession>A0A7J8WAE4</accession>
<proteinExistence type="predicted"/>
<reference evidence="1 2" key="1">
    <citation type="journal article" date="2019" name="Genome Biol. Evol.">
        <title>Insights into the evolution of the New World diploid cottons (Gossypium, subgenus Houzingenia) based on genome sequencing.</title>
        <authorList>
            <person name="Grover C.E."/>
            <person name="Arick M.A. 2nd"/>
            <person name="Thrash A."/>
            <person name="Conover J.L."/>
            <person name="Sanders W.S."/>
            <person name="Peterson D.G."/>
            <person name="Frelichowski J.E."/>
            <person name="Scheffler J.A."/>
            <person name="Scheffler B.E."/>
            <person name="Wendel J.F."/>
        </authorList>
    </citation>
    <scope>NUCLEOTIDE SEQUENCE [LARGE SCALE GENOMIC DNA]</scope>
    <source>
        <strain evidence="1">57</strain>
        <tissue evidence="1">Leaf</tissue>
    </source>
</reference>
<name>A0A7J8WAE4_9ROSI</name>
<gene>
    <name evidence="1" type="ORF">Goklo_024103</name>
</gene>
<comment type="caution">
    <text evidence="1">The sequence shown here is derived from an EMBL/GenBank/DDBJ whole genome shotgun (WGS) entry which is preliminary data.</text>
</comment>
<keyword evidence="2" id="KW-1185">Reference proteome</keyword>
<protein>
    <submittedName>
        <fullName evidence="1">Uncharacterized protein</fullName>
    </submittedName>
</protein>
<dbReference type="Proteomes" id="UP000593573">
    <property type="component" value="Unassembled WGS sequence"/>
</dbReference>
<dbReference type="AlphaFoldDB" id="A0A7J8WAE4"/>
<dbReference type="EMBL" id="JABFAB010242897">
    <property type="protein sequence ID" value="MBA0671978.1"/>
    <property type="molecule type" value="Genomic_DNA"/>
</dbReference>
<feature type="non-terminal residue" evidence="1">
    <location>
        <position position="33"/>
    </location>
</feature>
<evidence type="ECO:0000313" key="2">
    <source>
        <dbReference type="Proteomes" id="UP000593573"/>
    </source>
</evidence>
<organism evidence="1 2">
    <name type="scientific">Gossypium klotzschianum</name>
    <dbReference type="NCBI Taxonomy" id="34286"/>
    <lineage>
        <taxon>Eukaryota</taxon>
        <taxon>Viridiplantae</taxon>
        <taxon>Streptophyta</taxon>
        <taxon>Embryophyta</taxon>
        <taxon>Tracheophyta</taxon>
        <taxon>Spermatophyta</taxon>
        <taxon>Magnoliopsida</taxon>
        <taxon>eudicotyledons</taxon>
        <taxon>Gunneridae</taxon>
        <taxon>Pentapetalae</taxon>
        <taxon>rosids</taxon>
        <taxon>malvids</taxon>
        <taxon>Malvales</taxon>
        <taxon>Malvaceae</taxon>
        <taxon>Malvoideae</taxon>
        <taxon>Gossypium</taxon>
    </lineage>
</organism>
<sequence>MFSETSKVVPMLVLMRSFNLTRVTGFLYKDGED</sequence>
<evidence type="ECO:0000313" key="1">
    <source>
        <dbReference type="EMBL" id="MBA0671978.1"/>
    </source>
</evidence>
<dbReference type="OrthoDB" id="1877784at2759"/>